<proteinExistence type="predicted"/>
<name>A0A371CIF6_9APHY</name>
<dbReference type="AlphaFoldDB" id="A0A371CIF6"/>
<organism evidence="1 2">
    <name type="scientific">Lentinus brumalis</name>
    <dbReference type="NCBI Taxonomy" id="2498619"/>
    <lineage>
        <taxon>Eukaryota</taxon>
        <taxon>Fungi</taxon>
        <taxon>Dikarya</taxon>
        <taxon>Basidiomycota</taxon>
        <taxon>Agaricomycotina</taxon>
        <taxon>Agaricomycetes</taxon>
        <taxon>Polyporales</taxon>
        <taxon>Polyporaceae</taxon>
        <taxon>Lentinus</taxon>
    </lineage>
</organism>
<gene>
    <name evidence="1" type="ORF">OH76DRAFT_461020</name>
</gene>
<dbReference type="EMBL" id="KZ857593">
    <property type="protein sequence ID" value="RDX40056.1"/>
    <property type="molecule type" value="Genomic_DNA"/>
</dbReference>
<keyword evidence="2" id="KW-1185">Reference proteome</keyword>
<protein>
    <submittedName>
        <fullName evidence="1">Uncharacterized protein</fullName>
    </submittedName>
</protein>
<evidence type="ECO:0000313" key="2">
    <source>
        <dbReference type="Proteomes" id="UP000256964"/>
    </source>
</evidence>
<dbReference type="Proteomes" id="UP000256964">
    <property type="component" value="Unassembled WGS sequence"/>
</dbReference>
<sequence length="121" mass="13728">MGSRAYRLLPHSLRLRARRHYNGVSTLYRNHKTEREAVLHSIGALFSTTTTATQERLHTYSAALQTHPKRPLHGQRLGAREPRPLARHVLSASKSGTAQPQSMWSYFGLPLSRGWSWATAR</sequence>
<reference evidence="1 2" key="1">
    <citation type="journal article" date="2018" name="Biotechnol. Biofuels">
        <title>Integrative visual omics of the white-rot fungus Polyporus brumalis exposes the biotechnological potential of its oxidative enzymes for delignifying raw plant biomass.</title>
        <authorList>
            <person name="Miyauchi S."/>
            <person name="Rancon A."/>
            <person name="Drula E."/>
            <person name="Hage H."/>
            <person name="Chaduli D."/>
            <person name="Favel A."/>
            <person name="Grisel S."/>
            <person name="Henrissat B."/>
            <person name="Herpoel-Gimbert I."/>
            <person name="Ruiz-Duenas F.J."/>
            <person name="Chevret D."/>
            <person name="Hainaut M."/>
            <person name="Lin J."/>
            <person name="Wang M."/>
            <person name="Pangilinan J."/>
            <person name="Lipzen A."/>
            <person name="Lesage-Meessen L."/>
            <person name="Navarro D."/>
            <person name="Riley R."/>
            <person name="Grigoriev I.V."/>
            <person name="Zhou S."/>
            <person name="Raouche S."/>
            <person name="Rosso M.N."/>
        </authorList>
    </citation>
    <scope>NUCLEOTIDE SEQUENCE [LARGE SCALE GENOMIC DNA]</scope>
    <source>
        <strain evidence="1 2">BRFM 1820</strain>
    </source>
</reference>
<accession>A0A371CIF6</accession>
<evidence type="ECO:0000313" key="1">
    <source>
        <dbReference type="EMBL" id="RDX40056.1"/>
    </source>
</evidence>